<feature type="compositionally biased region" description="Basic and acidic residues" evidence="4">
    <location>
        <begin position="213"/>
        <end position="222"/>
    </location>
</feature>
<organism evidence="6 7">
    <name type="scientific">Coniophora puteana (strain RWD-64-598)</name>
    <name type="common">Brown rot fungus</name>
    <dbReference type="NCBI Taxonomy" id="741705"/>
    <lineage>
        <taxon>Eukaryota</taxon>
        <taxon>Fungi</taxon>
        <taxon>Dikarya</taxon>
        <taxon>Basidiomycota</taxon>
        <taxon>Agaricomycotina</taxon>
        <taxon>Agaricomycetes</taxon>
        <taxon>Agaricomycetidae</taxon>
        <taxon>Boletales</taxon>
        <taxon>Coniophorineae</taxon>
        <taxon>Coniophoraceae</taxon>
        <taxon>Coniophora</taxon>
    </lineage>
</organism>
<keyword evidence="2" id="KW-0804">Transcription</keyword>
<protein>
    <recommendedName>
        <fullName evidence="5">HMG box domain-containing protein</fullName>
    </recommendedName>
</protein>
<feature type="region of interest" description="Disordered" evidence="4">
    <location>
        <begin position="1"/>
        <end position="24"/>
    </location>
</feature>
<feature type="compositionally biased region" description="Polar residues" evidence="4">
    <location>
        <begin position="463"/>
        <end position="481"/>
    </location>
</feature>
<feature type="compositionally biased region" description="Basic and acidic residues" evidence="4">
    <location>
        <begin position="104"/>
        <end position="119"/>
    </location>
</feature>
<name>A0A5M3MFW1_CONPW</name>
<dbReference type="GO" id="GO:0030154">
    <property type="term" value="P:cell differentiation"/>
    <property type="evidence" value="ECO:0007669"/>
    <property type="project" value="TreeGrafter"/>
</dbReference>
<keyword evidence="7" id="KW-1185">Reference proteome</keyword>
<dbReference type="Gene3D" id="1.10.30.10">
    <property type="entry name" value="High mobility group box domain"/>
    <property type="match status" value="1"/>
</dbReference>
<dbReference type="InterPro" id="IPR050140">
    <property type="entry name" value="SRY-related_HMG-box_TF-like"/>
</dbReference>
<reference evidence="7" key="1">
    <citation type="journal article" date="2012" name="Science">
        <title>The Paleozoic origin of enzymatic lignin decomposition reconstructed from 31 fungal genomes.</title>
        <authorList>
            <person name="Floudas D."/>
            <person name="Binder M."/>
            <person name="Riley R."/>
            <person name="Barry K."/>
            <person name="Blanchette R.A."/>
            <person name="Henrissat B."/>
            <person name="Martinez A.T."/>
            <person name="Otillar R."/>
            <person name="Spatafora J.W."/>
            <person name="Yadav J.S."/>
            <person name="Aerts A."/>
            <person name="Benoit I."/>
            <person name="Boyd A."/>
            <person name="Carlson A."/>
            <person name="Copeland A."/>
            <person name="Coutinho P.M."/>
            <person name="de Vries R.P."/>
            <person name="Ferreira P."/>
            <person name="Findley K."/>
            <person name="Foster B."/>
            <person name="Gaskell J."/>
            <person name="Glotzer D."/>
            <person name="Gorecki P."/>
            <person name="Heitman J."/>
            <person name="Hesse C."/>
            <person name="Hori C."/>
            <person name="Igarashi K."/>
            <person name="Jurgens J.A."/>
            <person name="Kallen N."/>
            <person name="Kersten P."/>
            <person name="Kohler A."/>
            <person name="Kuees U."/>
            <person name="Kumar T.K.A."/>
            <person name="Kuo A."/>
            <person name="LaButti K."/>
            <person name="Larrondo L.F."/>
            <person name="Lindquist E."/>
            <person name="Ling A."/>
            <person name="Lombard V."/>
            <person name="Lucas S."/>
            <person name="Lundell T."/>
            <person name="Martin R."/>
            <person name="McLaughlin D.J."/>
            <person name="Morgenstern I."/>
            <person name="Morin E."/>
            <person name="Murat C."/>
            <person name="Nagy L.G."/>
            <person name="Nolan M."/>
            <person name="Ohm R.A."/>
            <person name="Patyshakuliyeva A."/>
            <person name="Rokas A."/>
            <person name="Ruiz-Duenas F.J."/>
            <person name="Sabat G."/>
            <person name="Salamov A."/>
            <person name="Samejima M."/>
            <person name="Schmutz J."/>
            <person name="Slot J.C."/>
            <person name="St John F."/>
            <person name="Stenlid J."/>
            <person name="Sun H."/>
            <person name="Sun S."/>
            <person name="Syed K."/>
            <person name="Tsang A."/>
            <person name="Wiebenga A."/>
            <person name="Young D."/>
            <person name="Pisabarro A."/>
            <person name="Eastwood D.C."/>
            <person name="Martin F."/>
            <person name="Cullen D."/>
            <person name="Grigoriev I.V."/>
            <person name="Hibbett D.S."/>
        </authorList>
    </citation>
    <scope>NUCLEOTIDE SEQUENCE [LARGE SCALE GENOMIC DNA]</scope>
    <source>
        <strain evidence="7">RWD-64-598 SS2</strain>
    </source>
</reference>
<dbReference type="GO" id="GO:0005634">
    <property type="term" value="C:nucleus"/>
    <property type="evidence" value="ECO:0007669"/>
    <property type="project" value="UniProtKB-UniRule"/>
</dbReference>
<feature type="compositionally biased region" description="Low complexity" evidence="4">
    <location>
        <begin position="84"/>
        <end position="93"/>
    </location>
</feature>
<dbReference type="PROSITE" id="PS50118">
    <property type="entry name" value="HMG_BOX_2"/>
    <property type="match status" value="1"/>
</dbReference>
<feature type="region of interest" description="Disordered" evidence="4">
    <location>
        <begin position="135"/>
        <end position="163"/>
    </location>
</feature>
<dbReference type="KEGG" id="cput:CONPUDRAFT_167220"/>
<dbReference type="SMART" id="SM00398">
    <property type="entry name" value="HMG"/>
    <property type="match status" value="1"/>
</dbReference>
<dbReference type="RefSeq" id="XP_007771233.1">
    <property type="nucleotide sequence ID" value="XM_007773043.1"/>
</dbReference>
<feature type="region of interest" description="Disordered" evidence="4">
    <location>
        <begin position="42"/>
        <end position="72"/>
    </location>
</feature>
<dbReference type="Pfam" id="PF00505">
    <property type="entry name" value="HMG_box"/>
    <property type="match status" value="1"/>
</dbReference>
<dbReference type="InterPro" id="IPR036910">
    <property type="entry name" value="HMG_box_dom_sf"/>
</dbReference>
<dbReference type="GO" id="GO:0001228">
    <property type="term" value="F:DNA-binding transcription activator activity, RNA polymerase II-specific"/>
    <property type="evidence" value="ECO:0007669"/>
    <property type="project" value="TreeGrafter"/>
</dbReference>
<keyword evidence="3" id="KW-0539">Nucleus</keyword>
<dbReference type="Proteomes" id="UP000053558">
    <property type="component" value="Unassembled WGS sequence"/>
</dbReference>
<sequence>MPATRTRDTPSGSLEVTTDSIFPPSLTIISPTPRAFTFPIDKNEVSPYASPSPSSSPFEPDLRTLSISPSAAPSSSISVFATLASPTSPTTSSVHKRRKSSVSDLDRRPKKGDDDYIKRPENAFILFRRKCCEERQQAQEESSPLSASPDGPQKKQRQADLSKTISQQWKALPAEERLYWEELAKEKKKEHEQMYPNYVYRPQRTKRKNAKGKRGEYEHDTDGEGNGNISFMIPLAPPMIASSKHGRSASAPTPPPQRQVLQVPMVYSAITAPTSPSLAPMIQRRSSHPEHAQPSQTESFDFFPSNDFIASHQQQQSFQQEAYPNMVNPYHSMFNPQGLQPLQMPEGAVMHPNQMMSPTSSIASGSSGPPSPHEAFTPVHTEPSLLYPDAPQYMQQQAPPMDLQTCVAPQPFDAIQFGFQNYCWGNDGSNGVVQGAWNTGELLLGDEFDVNAIPPIELGIQDGSASDELTPTQQHPQGTTYMPYSPEAFSPEQYGSALHHHDDGSDPFERMFDFDAGMQRC</sequence>
<evidence type="ECO:0000256" key="3">
    <source>
        <dbReference type="PROSITE-ProRule" id="PRU00267"/>
    </source>
</evidence>
<evidence type="ECO:0000259" key="5">
    <source>
        <dbReference type="PROSITE" id="PS50118"/>
    </source>
</evidence>
<feature type="domain" description="HMG box" evidence="5">
    <location>
        <begin position="117"/>
        <end position="199"/>
    </location>
</feature>
<accession>A0A5M3MFW1</accession>
<dbReference type="GeneID" id="19205721"/>
<dbReference type="SUPFAM" id="SSF47095">
    <property type="entry name" value="HMG-box"/>
    <property type="match status" value="1"/>
</dbReference>
<dbReference type="InterPro" id="IPR009071">
    <property type="entry name" value="HMG_box_dom"/>
</dbReference>
<evidence type="ECO:0000256" key="4">
    <source>
        <dbReference type="SAM" id="MobiDB-lite"/>
    </source>
</evidence>
<feature type="region of interest" description="Disordered" evidence="4">
    <location>
        <begin position="279"/>
        <end position="299"/>
    </location>
</feature>
<feature type="region of interest" description="Disordered" evidence="4">
    <location>
        <begin position="462"/>
        <end position="481"/>
    </location>
</feature>
<keyword evidence="1 3" id="KW-0238">DNA-binding</keyword>
<dbReference type="AlphaFoldDB" id="A0A5M3MFW1"/>
<dbReference type="GO" id="GO:0000978">
    <property type="term" value="F:RNA polymerase II cis-regulatory region sequence-specific DNA binding"/>
    <property type="evidence" value="ECO:0007669"/>
    <property type="project" value="TreeGrafter"/>
</dbReference>
<proteinExistence type="predicted"/>
<dbReference type="EMBL" id="JH711582">
    <property type="protein sequence ID" value="EIW78149.1"/>
    <property type="molecule type" value="Genomic_DNA"/>
</dbReference>
<feature type="region of interest" description="Disordered" evidence="4">
    <location>
        <begin position="204"/>
        <end position="227"/>
    </location>
</feature>
<evidence type="ECO:0000256" key="2">
    <source>
        <dbReference type="ARBA" id="ARBA00023163"/>
    </source>
</evidence>
<feature type="DNA-binding region" description="HMG box" evidence="3">
    <location>
        <begin position="117"/>
        <end position="199"/>
    </location>
</feature>
<feature type="region of interest" description="Disordered" evidence="4">
    <location>
        <begin position="84"/>
        <end position="119"/>
    </location>
</feature>
<dbReference type="PANTHER" id="PTHR10270:SF161">
    <property type="entry name" value="SEX-DETERMINING REGION Y PROTEIN"/>
    <property type="match status" value="1"/>
</dbReference>
<feature type="compositionally biased region" description="Low complexity" evidence="4">
    <location>
        <begin position="46"/>
        <end position="57"/>
    </location>
</feature>
<evidence type="ECO:0000313" key="7">
    <source>
        <dbReference type="Proteomes" id="UP000053558"/>
    </source>
</evidence>
<dbReference type="OMA" id="ALWANME"/>
<feature type="compositionally biased region" description="Polar residues" evidence="4">
    <location>
        <begin position="9"/>
        <end position="20"/>
    </location>
</feature>
<comment type="caution">
    <text evidence="6">The sequence shown here is derived from an EMBL/GenBank/DDBJ whole genome shotgun (WGS) entry which is preliminary data.</text>
</comment>
<evidence type="ECO:0000256" key="1">
    <source>
        <dbReference type="ARBA" id="ARBA00023125"/>
    </source>
</evidence>
<evidence type="ECO:0000313" key="6">
    <source>
        <dbReference type="EMBL" id="EIW78149.1"/>
    </source>
</evidence>
<dbReference type="OrthoDB" id="6247875at2759"/>
<gene>
    <name evidence="6" type="ORF">CONPUDRAFT_167220</name>
</gene>
<dbReference type="PANTHER" id="PTHR10270">
    <property type="entry name" value="SOX TRANSCRIPTION FACTOR"/>
    <property type="match status" value="1"/>
</dbReference>